<protein>
    <submittedName>
        <fullName evidence="2">Uncharacterized protein</fullName>
    </submittedName>
</protein>
<dbReference type="Proteomes" id="UP000291084">
    <property type="component" value="Chromosome 3"/>
</dbReference>
<reference evidence="2 3" key="1">
    <citation type="journal article" date="2015" name="Sci. Rep.">
        <title>The power of single molecule real-time sequencing technology in the de novo assembly of a eukaryotic genome.</title>
        <authorList>
            <person name="Sakai H."/>
            <person name="Naito K."/>
            <person name="Ogiso-Tanaka E."/>
            <person name="Takahashi Y."/>
            <person name="Iseki K."/>
            <person name="Muto C."/>
            <person name="Satou K."/>
            <person name="Teruya K."/>
            <person name="Shiroma A."/>
            <person name="Shimoji M."/>
            <person name="Hirano T."/>
            <person name="Itoh T."/>
            <person name="Kaga A."/>
            <person name="Tomooka N."/>
        </authorList>
    </citation>
    <scope>NUCLEOTIDE SEQUENCE [LARGE SCALE GENOMIC DNA]</scope>
    <source>
        <strain evidence="3">cv. Shumari</strain>
    </source>
</reference>
<dbReference type="PANTHER" id="PTHR48137">
    <property type="match status" value="1"/>
</dbReference>
<keyword evidence="1" id="KW-0472">Membrane</keyword>
<feature type="transmembrane region" description="Helical" evidence="1">
    <location>
        <begin position="39"/>
        <end position="60"/>
    </location>
</feature>
<dbReference type="PANTHER" id="PTHR48137:SF3">
    <property type="entry name" value="PEPTIDE UPSTREAM OPEN READING FRAME 5"/>
    <property type="match status" value="1"/>
</dbReference>
<sequence>MQCSCPTHPPLGVYSPPTCYFPPPFSLSPPLFSLINSTLFFNFYFLFSSLPLLPFCFPFFSSQTLAASAFSSFLSDEPSCFTLMSPVLSEILRSGFMINSSLRRRTHLVQSFSVIFLYWFYVFS</sequence>
<feature type="transmembrane region" description="Helical" evidence="1">
    <location>
        <begin position="106"/>
        <end position="123"/>
    </location>
</feature>
<organism evidence="2 3">
    <name type="scientific">Vigna angularis var. angularis</name>
    <dbReference type="NCBI Taxonomy" id="157739"/>
    <lineage>
        <taxon>Eukaryota</taxon>
        <taxon>Viridiplantae</taxon>
        <taxon>Streptophyta</taxon>
        <taxon>Embryophyta</taxon>
        <taxon>Tracheophyta</taxon>
        <taxon>Spermatophyta</taxon>
        <taxon>Magnoliopsida</taxon>
        <taxon>eudicotyledons</taxon>
        <taxon>Gunneridae</taxon>
        <taxon>Pentapetalae</taxon>
        <taxon>rosids</taxon>
        <taxon>fabids</taxon>
        <taxon>Fabales</taxon>
        <taxon>Fabaceae</taxon>
        <taxon>Papilionoideae</taxon>
        <taxon>50 kb inversion clade</taxon>
        <taxon>NPAAA clade</taxon>
        <taxon>indigoferoid/millettioid clade</taxon>
        <taxon>Phaseoleae</taxon>
        <taxon>Vigna</taxon>
    </lineage>
</organism>
<proteinExistence type="predicted"/>
<dbReference type="AlphaFoldDB" id="A0A0S3RQH9"/>
<dbReference type="EMBL" id="AP015036">
    <property type="protein sequence ID" value="BAT82830.1"/>
    <property type="molecule type" value="Genomic_DNA"/>
</dbReference>
<keyword evidence="1" id="KW-1133">Transmembrane helix</keyword>
<evidence type="ECO:0000313" key="2">
    <source>
        <dbReference type="EMBL" id="BAT82830.1"/>
    </source>
</evidence>
<keyword evidence="1" id="KW-0812">Transmembrane</keyword>
<accession>A0A0S3RQH9</accession>
<gene>
    <name evidence="2" type="primary">Vigan.03G289900</name>
    <name evidence="2" type="ORF">VIGAN_03289900</name>
</gene>
<keyword evidence="3" id="KW-1185">Reference proteome</keyword>
<evidence type="ECO:0000256" key="1">
    <source>
        <dbReference type="SAM" id="Phobius"/>
    </source>
</evidence>
<evidence type="ECO:0000313" key="3">
    <source>
        <dbReference type="Proteomes" id="UP000291084"/>
    </source>
</evidence>
<name>A0A0S3RQH9_PHAAN</name>
<dbReference type="OrthoDB" id="1506812at2759"/>